<evidence type="ECO:0000313" key="2">
    <source>
        <dbReference type="EMBL" id="CAG9769631.1"/>
    </source>
</evidence>
<sequence length="771" mass="90175">MTSLQCDNILQEDPNDGLGPETEFLSMSSIMESTNLIYETMRDTPRPVAVQRKRPRFTGRIKSAKPDGIKSKNPLSLLPSVSHIPLRSKPQPIKVPALIKTGSSSSCRPLSLSASRNNNCTDTKHTLEVQFINKNKMFLQMKRELKEKQMPVVELHKTLMKIKTKLEQFGKFVTLENIENVKSLPQEVTQHMRNYLEQIPKTTRDVCKSLLSSRDQMVEILEKLANSEFNLSDVSTKLETLKNEGQTLESSLEAVIAGQQGNINELVGKWESLSSSKHSEELEFQGQEHEKLMQESNNVINNLQRKMNERRVAYDKSQAELNGNMHSLRTQLRQLENDLQNERNDTKQIKSKHTADTKMIRTMKEKIIELENNKVISDAATADLQWKHTLLLENLKNKESQWNQEKLEMDRTMNQQEGILKQIAYGKTDYDATLEVIDSQKSELQNEIEYLRNQVRKFYKESKESAKERDEAREKCAELTNHIADIRFQNKEIANKVCDDMKHDVFKEAEQDLEIRELRDKVIRLERENSFLLEERMSIDKNKPSEMEKEVSKLEDCIFKHKLLLEESEKKLMQKSTDILNLRFEMQQLKEREETISSSCPTGHLQQIIYESQHRLDALRKMTIENEQTLEQHTYMMEKKDLEISYLKNLVQYRANITNLLKENREDLLLERVSLSKYSSELQEHLSSSVKCGKMKEELIKELQDMIESRDIQMLNMEKEIEDLESNLVITNDKRFKLQETIEWMEKEIQFTKARVIKLTDINTRSGRKKK</sequence>
<keyword evidence="1" id="KW-0175">Coiled coil</keyword>
<organism evidence="2 3">
    <name type="scientific">Ceutorhynchus assimilis</name>
    <name type="common">cabbage seed weevil</name>
    <dbReference type="NCBI Taxonomy" id="467358"/>
    <lineage>
        <taxon>Eukaryota</taxon>
        <taxon>Metazoa</taxon>
        <taxon>Ecdysozoa</taxon>
        <taxon>Arthropoda</taxon>
        <taxon>Hexapoda</taxon>
        <taxon>Insecta</taxon>
        <taxon>Pterygota</taxon>
        <taxon>Neoptera</taxon>
        <taxon>Endopterygota</taxon>
        <taxon>Coleoptera</taxon>
        <taxon>Polyphaga</taxon>
        <taxon>Cucujiformia</taxon>
        <taxon>Curculionidae</taxon>
        <taxon>Ceutorhynchinae</taxon>
        <taxon>Ceutorhynchus</taxon>
    </lineage>
</organism>
<dbReference type="AlphaFoldDB" id="A0A9N9MV16"/>
<evidence type="ECO:0000256" key="1">
    <source>
        <dbReference type="SAM" id="Coils"/>
    </source>
</evidence>
<dbReference type="EMBL" id="OU892281">
    <property type="protein sequence ID" value="CAG9769631.1"/>
    <property type="molecule type" value="Genomic_DNA"/>
</dbReference>
<evidence type="ECO:0000313" key="3">
    <source>
        <dbReference type="Proteomes" id="UP001152799"/>
    </source>
</evidence>
<reference evidence="2" key="1">
    <citation type="submission" date="2022-01" db="EMBL/GenBank/DDBJ databases">
        <authorList>
            <person name="King R."/>
        </authorList>
    </citation>
    <scope>NUCLEOTIDE SEQUENCE</scope>
</reference>
<feature type="coiled-coil region" evidence="1">
    <location>
        <begin position="286"/>
        <end position="352"/>
    </location>
</feature>
<dbReference type="Proteomes" id="UP001152799">
    <property type="component" value="Chromosome 5"/>
</dbReference>
<protein>
    <submittedName>
        <fullName evidence="2">Uncharacterized protein</fullName>
    </submittedName>
</protein>
<feature type="coiled-coil region" evidence="1">
    <location>
        <begin position="392"/>
        <end position="535"/>
    </location>
</feature>
<name>A0A9N9MV16_9CUCU</name>
<gene>
    <name evidence="2" type="ORF">CEUTPL_LOCUS10136</name>
</gene>
<keyword evidence="3" id="KW-1185">Reference proteome</keyword>
<accession>A0A9N9MV16</accession>
<proteinExistence type="predicted"/>
<dbReference type="OrthoDB" id="8197438at2759"/>
<feature type="coiled-coil region" evidence="1">
    <location>
        <begin position="700"/>
        <end position="734"/>
    </location>
</feature>